<gene>
    <name evidence="2" type="ORF">SVIM_LOCUS49208</name>
</gene>
<evidence type="ECO:0000256" key="1">
    <source>
        <dbReference type="SAM" id="MobiDB-lite"/>
    </source>
</evidence>
<dbReference type="AlphaFoldDB" id="A0A6N2K8J2"/>
<dbReference type="EMBL" id="CAADRP010000191">
    <property type="protein sequence ID" value="VFU24714.1"/>
    <property type="molecule type" value="Genomic_DNA"/>
</dbReference>
<proteinExistence type="predicted"/>
<protein>
    <submittedName>
        <fullName evidence="2">Uncharacterized protein</fullName>
    </submittedName>
</protein>
<evidence type="ECO:0000313" key="2">
    <source>
        <dbReference type="EMBL" id="VFU24714.1"/>
    </source>
</evidence>
<accession>A0A6N2K8J2</accession>
<feature type="region of interest" description="Disordered" evidence="1">
    <location>
        <begin position="67"/>
        <end position="88"/>
    </location>
</feature>
<organism evidence="2">
    <name type="scientific">Salix viminalis</name>
    <name type="common">Common osier</name>
    <name type="synonym">Basket willow</name>
    <dbReference type="NCBI Taxonomy" id="40686"/>
    <lineage>
        <taxon>Eukaryota</taxon>
        <taxon>Viridiplantae</taxon>
        <taxon>Streptophyta</taxon>
        <taxon>Embryophyta</taxon>
        <taxon>Tracheophyta</taxon>
        <taxon>Spermatophyta</taxon>
        <taxon>Magnoliopsida</taxon>
        <taxon>eudicotyledons</taxon>
        <taxon>Gunneridae</taxon>
        <taxon>Pentapetalae</taxon>
        <taxon>rosids</taxon>
        <taxon>fabids</taxon>
        <taxon>Malpighiales</taxon>
        <taxon>Salicaceae</taxon>
        <taxon>Saliceae</taxon>
        <taxon>Salix</taxon>
    </lineage>
</organism>
<sequence>MKNNIKTWPNCSRVFVHHFTASHCLPQNCTSLPLSFCREATSKVEACLTASLNTLDMALWDFSQEKEPPAIEEKQSPFPRMIQQNLAD</sequence>
<reference evidence="2" key="1">
    <citation type="submission" date="2019-03" db="EMBL/GenBank/DDBJ databases">
        <authorList>
            <person name="Mank J."/>
            <person name="Almeida P."/>
        </authorList>
    </citation>
    <scope>NUCLEOTIDE SEQUENCE</scope>
    <source>
        <strain evidence="2">78183</strain>
    </source>
</reference>
<name>A0A6N2K8J2_SALVM</name>